<protein>
    <submittedName>
        <fullName evidence="1">Uncharacterized protein</fullName>
    </submittedName>
</protein>
<keyword evidence="2" id="KW-1185">Reference proteome</keyword>
<accession>A0ABD1ZDK6</accession>
<reference evidence="1 2" key="1">
    <citation type="submission" date="2024-09" db="EMBL/GenBank/DDBJ databases">
        <title>Chromosome-scale assembly of Riccia fluitans.</title>
        <authorList>
            <person name="Paukszto L."/>
            <person name="Sawicki J."/>
            <person name="Karawczyk K."/>
            <person name="Piernik-Szablinska J."/>
            <person name="Szczecinska M."/>
            <person name="Mazdziarz M."/>
        </authorList>
    </citation>
    <scope>NUCLEOTIDE SEQUENCE [LARGE SCALE GENOMIC DNA]</scope>
    <source>
        <strain evidence="1">Rf_01</strain>
        <tissue evidence="1">Aerial parts of the thallus</tissue>
    </source>
</reference>
<evidence type="ECO:0000313" key="2">
    <source>
        <dbReference type="Proteomes" id="UP001605036"/>
    </source>
</evidence>
<dbReference type="Proteomes" id="UP001605036">
    <property type="component" value="Unassembled WGS sequence"/>
</dbReference>
<name>A0ABD1ZDK6_9MARC</name>
<gene>
    <name evidence="1" type="ORF">R1flu_013046</name>
</gene>
<comment type="caution">
    <text evidence="1">The sequence shown here is derived from an EMBL/GenBank/DDBJ whole genome shotgun (WGS) entry which is preliminary data.</text>
</comment>
<evidence type="ECO:0000313" key="1">
    <source>
        <dbReference type="EMBL" id="KAL2645459.1"/>
    </source>
</evidence>
<dbReference type="EMBL" id="JBHFFA010000002">
    <property type="protein sequence ID" value="KAL2645459.1"/>
    <property type="molecule type" value="Genomic_DNA"/>
</dbReference>
<dbReference type="AlphaFoldDB" id="A0ABD1ZDK6"/>
<organism evidence="1 2">
    <name type="scientific">Riccia fluitans</name>
    <dbReference type="NCBI Taxonomy" id="41844"/>
    <lineage>
        <taxon>Eukaryota</taxon>
        <taxon>Viridiplantae</taxon>
        <taxon>Streptophyta</taxon>
        <taxon>Embryophyta</taxon>
        <taxon>Marchantiophyta</taxon>
        <taxon>Marchantiopsida</taxon>
        <taxon>Marchantiidae</taxon>
        <taxon>Marchantiales</taxon>
        <taxon>Ricciaceae</taxon>
        <taxon>Riccia</taxon>
    </lineage>
</organism>
<proteinExistence type="predicted"/>
<sequence>MLSLLGFSFFPARFHTHCTWRRDTENGYTSSRVNLSIGSVHSGAQKPSLRRGWILEPKLETGGGNCAVEVLLSPLDEAENEKVQESWEPIRNETAQLQVEREMALVPEAKYVRGADLRKASFVRVYYIPALRVPAKDSGTLAHGLEEHLLNWPRVSNIARVSGYDVAEDLQSLFLRMDEVGESSGRGIRSAQKPFSTSSSLQALLQSQSRCQLVTCRLTLFYEYWSSEEVLRDLLPHDIMVPGPFER</sequence>